<feature type="transmembrane region" description="Helical" evidence="2">
    <location>
        <begin position="69"/>
        <end position="87"/>
    </location>
</feature>
<evidence type="ECO:0000256" key="1">
    <source>
        <dbReference type="SAM" id="MobiDB-lite"/>
    </source>
</evidence>
<keyword evidence="2" id="KW-0472">Membrane</keyword>
<keyword evidence="2" id="KW-0812">Transmembrane</keyword>
<gene>
    <name evidence="3" type="ORF">Daesc_008916</name>
</gene>
<protein>
    <recommendedName>
        <fullName evidence="5">Major facilitator superfamily (MFS) profile domain-containing protein</fullName>
    </recommendedName>
</protein>
<reference evidence="3 4" key="1">
    <citation type="journal article" date="2024" name="Front Chem Biol">
        <title>Unveiling the potential of Daldinia eschscholtzii MFLUCC 19-0629 through bioactivity and bioinformatics studies for enhanced sustainable agriculture production.</title>
        <authorList>
            <person name="Brooks S."/>
            <person name="Weaver J.A."/>
            <person name="Klomchit A."/>
            <person name="Alharthi S.A."/>
            <person name="Onlamun T."/>
            <person name="Nurani R."/>
            <person name="Vong T.K."/>
            <person name="Alberti F."/>
            <person name="Greco C."/>
        </authorList>
    </citation>
    <scope>NUCLEOTIDE SEQUENCE [LARGE SCALE GENOMIC DNA]</scope>
    <source>
        <strain evidence="3">MFLUCC 19-0629</strain>
    </source>
</reference>
<evidence type="ECO:0000256" key="2">
    <source>
        <dbReference type="SAM" id="Phobius"/>
    </source>
</evidence>
<proteinExistence type="predicted"/>
<comment type="caution">
    <text evidence="3">The sequence shown here is derived from an EMBL/GenBank/DDBJ whole genome shotgun (WGS) entry which is preliminary data.</text>
</comment>
<dbReference type="AlphaFoldDB" id="A0AAX6M872"/>
<evidence type="ECO:0008006" key="5">
    <source>
        <dbReference type="Google" id="ProtNLM"/>
    </source>
</evidence>
<evidence type="ECO:0000313" key="3">
    <source>
        <dbReference type="EMBL" id="KAK6948845.1"/>
    </source>
</evidence>
<accession>A0AAX6M872</accession>
<evidence type="ECO:0000313" key="4">
    <source>
        <dbReference type="Proteomes" id="UP001369815"/>
    </source>
</evidence>
<dbReference type="Proteomes" id="UP001369815">
    <property type="component" value="Unassembled WGS sequence"/>
</dbReference>
<feature type="region of interest" description="Disordered" evidence="1">
    <location>
        <begin position="1"/>
        <end position="22"/>
    </location>
</feature>
<organism evidence="3 4">
    <name type="scientific">Daldinia eschscholtzii</name>
    <dbReference type="NCBI Taxonomy" id="292717"/>
    <lineage>
        <taxon>Eukaryota</taxon>
        <taxon>Fungi</taxon>
        <taxon>Dikarya</taxon>
        <taxon>Ascomycota</taxon>
        <taxon>Pezizomycotina</taxon>
        <taxon>Sordariomycetes</taxon>
        <taxon>Xylariomycetidae</taxon>
        <taxon>Xylariales</taxon>
        <taxon>Hypoxylaceae</taxon>
        <taxon>Daldinia</taxon>
    </lineage>
</organism>
<feature type="compositionally biased region" description="Basic and acidic residues" evidence="1">
    <location>
        <begin position="11"/>
        <end position="22"/>
    </location>
</feature>
<keyword evidence="4" id="KW-1185">Reference proteome</keyword>
<keyword evidence="2" id="KW-1133">Transmembrane helix</keyword>
<sequence>MSPQQSVESGPDTRDLESAINIEDSKLDKLDSNKVDNEKYAALRAINSAPPNQDQDAIGSASHPQMSGLQFYVVIGSVILAVLIMALNNTALGTAIPAITAEFNTVDDVGWYSSASLIAK</sequence>
<dbReference type="EMBL" id="JBANMG010000009">
    <property type="protein sequence ID" value="KAK6948845.1"/>
    <property type="molecule type" value="Genomic_DNA"/>
</dbReference>
<name>A0AAX6M872_9PEZI</name>